<evidence type="ECO:0000313" key="6">
    <source>
        <dbReference type="Proteomes" id="UP000272528"/>
    </source>
</evidence>
<feature type="region of interest" description="Disordered" evidence="2">
    <location>
        <begin position="19"/>
        <end position="68"/>
    </location>
</feature>
<protein>
    <submittedName>
        <fullName evidence="5">M23 family metallopeptidase</fullName>
    </submittedName>
</protein>
<dbReference type="AlphaFoldDB" id="A0A3S9A999"/>
<dbReference type="Pfam" id="PF01551">
    <property type="entry name" value="Peptidase_M23"/>
    <property type="match status" value="1"/>
</dbReference>
<evidence type="ECO:0000256" key="3">
    <source>
        <dbReference type="SAM" id="Phobius"/>
    </source>
</evidence>
<feature type="domain" description="M23ase beta-sheet core" evidence="4">
    <location>
        <begin position="246"/>
        <end position="338"/>
    </location>
</feature>
<dbReference type="PANTHER" id="PTHR21666">
    <property type="entry name" value="PEPTIDASE-RELATED"/>
    <property type="match status" value="1"/>
</dbReference>
<keyword evidence="3" id="KW-0812">Transmembrane</keyword>
<evidence type="ECO:0000259" key="4">
    <source>
        <dbReference type="Pfam" id="PF01551"/>
    </source>
</evidence>
<keyword evidence="3" id="KW-0472">Membrane</keyword>
<dbReference type="InterPro" id="IPR016047">
    <property type="entry name" value="M23ase_b-sheet_dom"/>
</dbReference>
<dbReference type="InterPro" id="IPR011055">
    <property type="entry name" value="Dup_hybrid_motif"/>
</dbReference>
<dbReference type="KEGG" id="palb:EJC50_23320"/>
<dbReference type="PANTHER" id="PTHR21666:SF289">
    <property type="entry name" value="L-ALA--D-GLU ENDOPEPTIDASE"/>
    <property type="match status" value="1"/>
</dbReference>
<proteinExistence type="predicted"/>
<dbReference type="Proteomes" id="UP000272528">
    <property type="component" value="Chromosome"/>
</dbReference>
<keyword evidence="3" id="KW-1133">Transmembrane helix</keyword>
<evidence type="ECO:0000256" key="2">
    <source>
        <dbReference type="SAM" id="MobiDB-lite"/>
    </source>
</evidence>
<feature type="transmembrane region" description="Helical" evidence="3">
    <location>
        <begin position="141"/>
        <end position="164"/>
    </location>
</feature>
<evidence type="ECO:0000256" key="1">
    <source>
        <dbReference type="ARBA" id="ARBA00022729"/>
    </source>
</evidence>
<reference evidence="6" key="1">
    <citation type="submission" date="2018-12" db="EMBL/GenBank/DDBJ databases">
        <title>Genome sequence of Peanibacillus sp.</title>
        <authorList>
            <person name="Subramani G."/>
            <person name="Srinivasan S."/>
            <person name="Kim M.K."/>
        </authorList>
    </citation>
    <scope>NUCLEOTIDE SEQUENCE [LARGE SCALE GENOMIC DNA]</scope>
    <source>
        <strain evidence="6">18JY67-1</strain>
    </source>
</reference>
<evidence type="ECO:0000313" key="5">
    <source>
        <dbReference type="EMBL" id="AZN42284.1"/>
    </source>
</evidence>
<dbReference type="OrthoDB" id="2986589at2"/>
<dbReference type="InterPro" id="IPR050570">
    <property type="entry name" value="Cell_wall_metabolism_enzyme"/>
</dbReference>
<dbReference type="CDD" id="cd12797">
    <property type="entry name" value="M23_peptidase"/>
    <property type="match status" value="1"/>
</dbReference>
<accession>A0A3S9A999</accession>
<dbReference type="EMBL" id="CP034437">
    <property type="protein sequence ID" value="AZN42284.1"/>
    <property type="molecule type" value="Genomic_DNA"/>
</dbReference>
<name>A0A3S9A999_9BACL</name>
<sequence length="345" mass="38088">MDTKNSIRERRAERIRRIMEENRQLKPQQPTPQLRALPGPQQPQQHQLDYQQQHQHQQHQLYQQQKSHPLQNNKLEALPTMTTGAASEQTPHNEYDDPEQLWRANPNPWESAGWRIAPLPSKYDRDGRSGGPKVPPPQFSFIARGLFIQTAISVALFIIVFGMFKLDVPIAKKGQEVVTAALTEQMDFGAAAQLYKDMFAGAPSFIPLFGSHADPETQVTEGAVELPIVAPLINGSVVRSFAETLSGVEIAGQPSQEVLTAETGRVINVTNDGETGQTVVIQHANNRVTLYGHLGKVAVAANDWLEAGTKLGELPAAQEGQQSLLFFAVKEKGKYVNPSDVVPLD</sequence>
<keyword evidence="6" id="KW-1185">Reference proteome</keyword>
<organism evidence="5 6">
    <name type="scientific">Paenibacillus albus</name>
    <dbReference type="NCBI Taxonomy" id="2495582"/>
    <lineage>
        <taxon>Bacteria</taxon>
        <taxon>Bacillati</taxon>
        <taxon>Bacillota</taxon>
        <taxon>Bacilli</taxon>
        <taxon>Bacillales</taxon>
        <taxon>Paenibacillaceae</taxon>
        <taxon>Paenibacillus</taxon>
    </lineage>
</organism>
<dbReference type="Gene3D" id="2.70.70.10">
    <property type="entry name" value="Glucose Permease (Domain IIA)"/>
    <property type="match status" value="1"/>
</dbReference>
<dbReference type="SUPFAM" id="SSF51261">
    <property type="entry name" value="Duplicated hybrid motif"/>
    <property type="match status" value="1"/>
</dbReference>
<feature type="compositionally biased region" description="Low complexity" evidence="2">
    <location>
        <begin position="42"/>
        <end position="65"/>
    </location>
</feature>
<dbReference type="RefSeq" id="WP_126017975.1">
    <property type="nucleotide sequence ID" value="NZ_CP034437.1"/>
</dbReference>
<gene>
    <name evidence="5" type="ORF">EJC50_23320</name>
</gene>
<keyword evidence="1" id="KW-0732">Signal</keyword>
<dbReference type="GO" id="GO:0004222">
    <property type="term" value="F:metalloendopeptidase activity"/>
    <property type="evidence" value="ECO:0007669"/>
    <property type="project" value="TreeGrafter"/>
</dbReference>